<protein>
    <recommendedName>
        <fullName evidence="2">Sialidase domain-containing protein</fullName>
    </recommendedName>
</protein>
<dbReference type="InterPro" id="IPR036278">
    <property type="entry name" value="Sialidase_sf"/>
</dbReference>
<evidence type="ECO:0000313" key="1">
    <source>
        <dbReference type="EMBL" id="GAH73690.1"/>
    </source>
</evidence>
<reference evidence="1" key="1">
    <citation type="journal article" date="2014" name="Front. Microbiol.">
        <title>High frequency of phylogenetically diverse reductive dehalogenase-homologous genes in deep subseafloor sedimentary metagenomes.</title>
        <authorList>
            <person name="Kawai M."/>
            <person name="Futagami T."/>
            <person name="Toyoda A."/>
            <person name="Takaki Y."/>
            <person name="Nishi S."/>
            <person name="Hori S."/>
            <person name="Arai W."/>
            <person name="Tsubouchi T."/>
            <person name="Morono Y."/>
            <person name="Uchiyama I."/>
            <person name="Ito T."/>
            <person name="Fujiyama A."/>
            <person name="Inagaki F."/>
            <person name="Takami H."/>
        </authorList>
    </citation>
    <scope>NUCLEOTIDE SEQUENCE</scope>
    <source>
        <strain evidence="1">Expedition CK06-06</strain>
    </source>
</reference>
<evidence type="ECO:0008006" key="2">
    <source>
        <dbReference type="Google" id="ProtNLM"/>
    </source>
</evidence>
<feature type="non-terminal residue" evidence="1">
    <location>
        <position position="258"/>
    </location>
</feature>
<dbReference type="EMBL" id="BARU01033988">
    <property type="protein sequence ID" value="GAH73690.1"/>
    <property type="molecule type" value="Genomic_DNA"/>
</dbReference>
<dbReference type="SUPFAM" id="SSF50939">
    <property type="entry name" value="Sialidases"/>
    <property type="match status" value="1"/>
</dbReference>
<name>X1IWQ5_9ZZZZ</name>
<comment type="caution">
    <text evidence="1">The sequence shown here is derived from an EMBL/GenBank/DDBJ whole genome shotgun (WGS) entry which is preliminary data.</text>
</comment>
<organism evidence="1">
    <name type="scientific">marine sediment metagenome</name>
    <dbReference type="NCBI Taxonomy" id="412755"/>
    <lineage>
        <taxon>unclassified sequences</taxon>
        <taxon>metagenomes</taxon>
        <taxon>ecological metagenomes</taxon>
    </lineage>
</organism>
<feature type="non-terminal residue" evidence="1">
    <location>
        <position position="1"/>
    </location>
</feature>
<dbReference type="Gene3D" id="2.120.10.10">
    <property type="match status" value="1"/>
</dbReference>
<accession>X1IWQ5</accession>
<dbReference type="CDD" id="cd15482">
    <property type="entry name" value="Sialidase_non-viral"/>
    <property type="match status" value="1"/>
</dbReference>
<dbReference type="AlphaFoldDB" id="X1IWQ5"/>
<proteinExistence type="predicted"/>
<sequence length="258" mass="28321">GDDGTIYVAWDDERPPFNYIQVYFSKSTDGGLTFTPDVLVNDTAGGLMDRPHSDPCMAVDTSGVIYIAFDDGRNGPGNYDIYFSKSTDGGLIFTPDVMVNDTVPGDSLDDIMPALALSQDDDIYVSWSKEYDSLYVSKSTDGGITFSPDVLVNDTVVESWMNTMDVDARGYVHIAWFDGRDGMYNIYYSRSTDGGLTFSANIQLNDTVNEPETQGYPSMCVDDSGMVYAVWENGPATEPDIYFTLSTDTGDSSFVEPN</sequence>
<gene>
    <name evidence="1" type="ORF">S03H2_53399</name>
</gene>